<keyword evidence="3" id="KW-0378">Hydrolase</keyword>
<protein>
    <submittedName>
        <fullName evidence="3">Alpha/beta hydrolase-like protein</fullName>
    </submittedName>
</protein>
<dbReference type="GO" id="GO:0046464">
    <property type="term" value="P:acylglycerol catabolic process"/>
    <property type="evidence" value="ECO:0007669"/>
    <property type="project" value="TreeGrafter"/>
</dbReference>
<dbReference type="InterPro" id="IPR029058">
    <property type="entry name" value="AB_hydrolase_fold"/>
</dbReference>
<dbReference type="Proteomes" id="UP000887226">
    <property type="component" value="Unassembled WGS sequence"/>
</dbReference>
<dbReference type="AlphaFoldDB" id="A0A9P8CCA5"/>
<organism evidence="3 4">
    <name type="scientific">Calycina marina</name>
    <dbReference type="NCBI Taxonomy" id="1763456"/>
    <lineage>
        <taxon>Eukaryota</taxon>
        <taxon>Fungi</taxon>
        <taxon>Dikarya</taxon>
        <taxon>Ascomycota</taxon>
        <taxon>Pezizomycotina</taxon>
        <taxon>Leotiomycetes</taxon>
        <taxon>Helotiales</taxon>
        <taxon>Pezizellaceae</taxon>
        <taxon>Calycina</taxon>
    </lineage>
</organism>
<feature type="domain" description="AB hydrolase-1" evidence="2">
    <location>
        <begin position="68"/>
        <end position="207"/>
    </location>
</feature>
<proteinExistence type="predicted"/>
<keyword evidence="1" id="KW-0732">Signal</keyword>
<comment type="caution">
    <text evidence="3">The sequence shown here is derived from an EMBL/GenBank/DDBJ whole genome shotgun (WGS) entry which is preliminary data.</text>
</comment>
<dbReference type="GO" id="GO:0047372">
    <property type="term" value="F:monoacylglycerol lipase activity"/>
    <property type="evidence" value="ECO:0007669"/>
    <property type="project" value="TreeGrafter"/>
</dbReference>
<sequence>MKFSTQILALLGAITCALASVVRSSDSANGLDFVYPYPVKSYRFVSQRKHFTMSYMDVMPEGTPKGSIVLLHGKNFCGATWNATIQVLVDDGYRVVAPDQVGFCKSTKPSEYQFSLMALAQNTNGLLNSIGITNATIMGHSMGGMISARYALMYPNETYQLVMVDPLGLENWFSLGVPYQSPDLSYSSELETTYDSLKTYQQSTYYAGTWLSSYDVWVNMLLSIYQGPLGDRFAWNMAETTDMIFTQPVIDELPNLQMSSLLMVGDKDTTAIGSKWAPADIKALIGHYEVLGKEVSAEIPGCTLVEFPLLGHAPQIQDPDTFHAALLNWLP</sequence>
<dbReference type="PANTHER" id="PTHR43798:SF33">
    <property type="entry name" value="HYDROLASE, PUTATIVE (AFU_ORTHOLOGUE AFUA_2G14860)-RELATED"/>
    <property type="match status" value="1"/>
</dbReference>
<feature type="signal peptide" evidence="1">
    <location>
        <begin position="1"/>
        <end position="19"/>
    </location>
</feature>
<dbReference type="InterPro" id="IPR000073">
    <property type="entry name" value="AB_hydrolase_1"/>
</dbReference>
<accession>A0A9P8CCA5</accession>
<dbReference type="GO" id="GO:0016020">
    <property type="term" value="C:membrane"/>
    <property type="evidence" value="ECO:0007669"/>
    <property type="project" value="TreeGrafter"/>
</dbReference>
<dbReference type="OrthoDB" id="10249433at2759"/>
<feature type="chain" id="PRO_5040453200" evidence="1">
    <location>
        <begin position="20"/>
        <end position="331"/>
    </location>
</feature>
<evidence type="ECO:0000313" key="3">
    <source>
        <dbReference type="EMBL" id="KAG9241410.1"/>
    </source>
</evidence>
<dbReference type="Gene3D" id="3.40.50.1820">
    <property type="entry name" value="alpha/beta hydrolase"/>
    <property type="match status" value="1"/>
</dbReference>
<dbReference type="Pfam" id="PF00561">
    <property type="entry name" value="Abhydrolase_1"/>
    <property type="match status" value="1"/>
</dbReference>
<dbReference type="EMBL" id="MU254217">
    <property type="protein sequence ID" value="KAG9241410.1"/>
    <property type="molecule type" value="Genomic_DNA"/>
</dbReference>
<evidence type="ECO:0000259" key="2">
    <source>
        <dbReference type="Pfam" id="PF00561"/>
    </source>
</evidence>
<evidence type="ECO:0000313" key="4">
    <source>
        <dbReference type="Proteomes" id="UP000887226"/>
    </source>
</evidence>
<evidence type="ECO:0000256" key="1">
    <source>
        <dbReference type="SAM" id="SignalP"/>
    </source>
</evidence>
<dbReference type="PRINTS" id="PR00111">
    <property type="entry name" value="ABHYDROLASE"/>
</dbReference>
<keyword evidence="4" id="KW-1185">Reference proteome</keyword>
<dbReference type="PANTHER" id="PTHR43798">
    <property type="entry name" value="MONOACYLGLYCEROL LIPASE"/>
    <property type="match status" value="1"/>
</dbReference>
<dbReference type="InterPro" id="IPR050266">
    <property type="entry name" value="AB_hydrolase_sf"/>
</dbReference>
<name>A0A9P8CCA5_9HELO</name>
<dbReference type="SUPFAM" id="SSF53474">
    <property type="entry name" value="alpha/beta-Hydrolases"/>
    <property type="match status" value="1"/>
</dbReference>
<reference evidence="3" key="1">
    <citation type="journal article" date="2021" name="IMA Fungus">
        <title>Genomic characterization of three marine fungi, including Emericellopsis atlantica sp. nov. with signatures of a generalist lifestyle and marine biomass degradation.</title>
        <authorList>
            <person name="Hagestad O.C."/>
            <person name="Hou L."/>
            <person name="Andersen J.H."/>
            <person name="Hansen E.H."/>
            <person name="Altermark B."/>
            <person name="Li C."/>
            <person name="Kuhnert E."/>
            <person name="Cox R.J."/>
            <person name="Crous P.W."/>
            <person name="Spatafora J.W."/>
            <person name="Lail K."/>
            <person name="Amirebrahimi M."/>
            <person name="Lipzen A."/>
            <person name="Pangilinan J."/>
            <person name="Andreopoulos W."/>
            <person name="Hayes R.D."/>
            <person name="Ng V."/>
            <person name="Grigoriev I.V."/>
            <person name="Jackson S.A."/>
            <person name="Sutton T.D.S."/>
            <person name="Dobson A.D.W."/>
            <person name="Rama T."/>
        </authorList>
    </citation>
    <scope>NUCLEOTIDE SEQUENCE</scope>
    <source>
        <strain evidence="3">TRa3180A</strain>
    </source>
</reference>
<gene>
    <name evidence="3" type="ORF">BJ878DRAFT_520901</name>
</gene>